<dbReference type="Proteomes" id="UP001596056">
    <property type="component" value="Unassembled WGS sequence"/>
</dbReference>
<accession>A0ABW0SE44</accession>
<protein>
    <submittedName>
        <fullName evidence="1">DUF3768 domain-containing protein</fullName>
    </submittedName>
</protein>
<dbReference type="EMBL" id="JBHSNA010000011">
    <property type="protein sequence ID" value="MFC5567204.1"/>
    <property type="molecule type" value="Genomic_DNA"/>
</dbReference>
<evidence type="ECO:0000313" key="2">
    <source>
        <dbReference type="Proteomes" id="UP001596056"/>
    </source>
</evidence>
<organism evidence="1 2">
    <name type="scientific">Rubellimicrobium aerolatum</name>
    <dbReference type="NCBI Taxonomy" id="490979"/>
    <lineage>
        <taxon>Bacteria</taxon>
        <taxon>Pseudomonadati</taxon>
        <taxon>Pseudomonadota</taxon>
        <taxon>Alphaproteobacteria</taxon>
        <taxon>Rhodobacterales</taxon>
        <taxon>Roseobacteraceae</taxon>
        <taxon>Rubellimicrobium</taxon>
    </lineage>
</organism>
<evidence type="ECO:0000313" key="1">
    <source>
        <dbReference type="EMBL" id="MFC5567204.1"/>
    </source>
</evidence>
<comment type="caution">
    <text evidence="1">The sequence shown here is derived from an EMBL/GenBank/DDBJ whole genome shotgun (WGS) entry which is preliminary data.</text>
</comment>
<keyword evidence="2" id="KW-1185">Reference proteome</keyword>
<sequence>MTKSPEDQERGFDAGRLIDEAKTAVVIAEQNDRFRYSFGADPAVPGRIVVTQGVAALGRDAGLRIVVAVMRFADFSEDNDPHGWRDFGAFEIEDGGRAVRLYWKIDLYDADYRFGSEVPEDPACTRRVLTILLPDEW</sequence>
<reference evidence="2" key="1">
    <citation type="journal article" date="2019" name="Int. J. Syst. Evol. Microbiol.">
        <title>The Global Catalogue of Microorganisms (GCM) 10K type strain sequencing project: providing services to taxonomists for standard genome sequencing and annotation.</title>
        <authorList>
            <consortium name="The Broad Institute Genomics Platform"/>
            <consortium name="The Broad Institute Genome Sequencing Center for Infectious Disease"/>
            <person name="Wu L."/>
            <person name="Ma J."/>
        </authorList>
    </citation>
    <scope>NUCLEOTIDE SEQUENCE [LARGE SCALE GENOMIC DNA]</scope>
    <source>
        <strain evidence="2">KACC 11588</strain>
    </source>
</reference>
<proteinExistence type="predicted"/>
<name>A0ABW0SE44_9RHOB</name>
<dbReference type="InterPro" id="IPR022243">
    <property type="entry name" value="DUF3768"/>
</dbReference>
<dbReference type="RefSeq" id="WP_209842162.1">
    <property type="nucleotide sequence ID" value="NZ_JAGGJP010000014.1"/>
</dbReference>
<gene>
    <name evidence="1" type="ORF">ACFPOC_12390</name>
</gene>
<dbReference type="Pfam" id="PF12599">
    <property type="entry name" value="DUF3768"/>
    <property type="match status" value="1"/>
</dbReference>